<dbReference type="Pfam" id="PF14244">
    <property type="entry name" value="Retrotran_gag_3"/>
    <property type="match status" value="1"/>
</dbReference>
<feature type="compositionally biased region" description="Low complexity" evidence="1">
    <location>
        <begin position="296"/>
        <end position="307"/>
    </location>
</feature>
<dbReference type="AlphaFoldDB" id="A0AAD8JQV7"/>
<gene>
    <name evidence="3" type="ORF">QVD17_41514</name>
</gene>
<keyword evidence="4" id="KW-1185">Reference proteome</keyword>
<organism evidence="3 4">
    <name type="scientific">Tagetes erecta</name>
    <name type="common">African marigold</name>
    <dbReference type="NCBI Taxonomy" id="13708"/>
    <lineage>
        <taxon>Eukaryota</taxon>
        <taxon>Viridiplantae</taxon>
        <taxon>Streptophyta</taxon>
        <taxon>Embryophyta</taxon>
        <taxon>Tracheophyta</taxon>
        <taxon>Spermatophyta</taxon>
        <taxon>Magnoliopsida</taxon>
        <taxon>eudicotyledons</taxon>
        <taxon>Gunneridae</taxon>
        <taxon>Pentapetalae</taxon>
        <taxon>asterids</taxon>
        <taxon>campanulids</taxon>
        <taxon>Asterales</taxon>
        <taxon>Asteraceae</taxon>
        <taxon>Asteroideae</taxon>
        <taxon>Heliantheae alliance</taxon>
        <taxon>Tageteae</taxon>
        <taxon>Tagetes</taxon>
    </lineage>
</organism>
<proteinExistence type="predicted"/>
<protein>
    <recommendedName>
        <fullName evidence="2">Retrotransposon Copia-like N-terminal domain-containing protein</fullName>
    </recommendedName>
</protein>
<reference evidence="3" key="1">
    <citation type="journal article" date="2023" name="bioRxiv">
        <title>Improved chromosome-level genome assembly for marigold (Tagetes erecta).</title>
        <authorList>
            <person name="Jiang F."/>
            <person name="Yuan L."/>
            <person name="Wang S."/>
            <person name="Wang H."/>
            <person name="Xu D."/>
            <person name="Wang A."/>
            <person name="Fan W."/>
        </authorList>
    </citation>
    <scope>NUCLEOTIDE SEQUENCE</scope>
    <source>
        <strain evidence="3">WSJ</strain>
        <tissue evidence="3">Leaf</tissue>
    </source>
</reference>
<evidence type="ECO:0000259" key="2">
    <source>
        <dbReference type="Pfam" id="PF14244"/>
    </source>
</evidence>
<dbReference type="PANTHER" id="PTHR34222">
    <property type="entry name" value="GAG_PRE-INTEGRS DOMAIN-CONTAINING PROTEIN"/>
    <property type="match status" value="1"/>
</dbReference>
<dbReference type="InterPro" id="IPR029472">
    <property type="entry name" value="Copia-like_N"/>
</dbReference>
<feature type="compositionally biased region" description="Polar residues" evidence="1">
    <location>
        <begin position="308"/>
        <end position="319"/>
    </location>
</feature>
<evidence type="ECO:0000313" key="3">
    <source>
        <dbReference type="EMBL" id="KAK1406225.1"/>
    </source>
</evidence>
<comment type="caution">
    <text evidence="3">The sequence shown here is derived from an EMBL/GenBank/DDBJ whole genome shotgun (WGS) entry which is preliminary data.</text>
</comment>
<evidence type="ECO:0000256" key="1">
    <source>
        <dbReference type="SAM" id="MobiDB-lite"/>
    </source>
</evidence>
<name>A0AAD8JQV7_TARER</name>
<dbReference type="Proteomes" id="UP001229421">
    <property type="component" value="Unassembled WGS sequence"/>
</dbReference>
<dbReference type="PANTHER" id="PTHR34222:SF99">
    <property type="entry name" value="PROTEIN, PUTATIVE-RELATED"/>
    <property type="match status" value="1"/>
</dbReference>
<feature type="domain" description="Retrotransposon Copia-like N-terminal" evidence="2">
    <location>
        <begin position="25"/>
        <end position="71"/>
    </location>
</feature>
<dbReference type="EMBL" id="JAUHHV010000012">
    <property type="protein sequence ID" value="KAK1406225.1"/>
    <property type="molecule type" value="Genomic_DNA"/>
</dbReference>
<sequence>MSESSATVAETLISKLDCSDPLYLHASDSSSLTIVNIKLKGTENYMVWANAVKLALRAKNKMGFIDKTCIKSKTDKVLENQWDRCNSVVLTWLLNYVSEELYVGQVYSELASEVWEDLKETYDRVDGSVMFGLYQKINSVTKNGSTVSDYYHRINTMWKQFDAMVQLPSCTCQASKDFNDFNQLIKLMQFLMGLDDIYQPVRTNLLTRDPLPTIKTAFSIISREESHRGSNTSSTVLNKGQNMVFLSKTNHSYENKRKFVKGPNPNFQCTHCNKLGHTVDRCFEIVGYPQGNKPRSGQGSNNNQYNQTSKSANTTNPYKSSQSTSSSSNDVLPSLTAEQFTKLMGMLNDKTSENQSNNCV</sequence>
<accession>A0AAD8JQV7</accession>
<evidence type="ECO:0000313" key="4">
    <source>
        <dbReference type="Proteomes" id="UP001229421"/>
    </source>
</evidence>
<feature type="region of interest" description="Disordered" evidence="1">
    <location>
        <begin position="292"/>
        <end position="332"/>
    </location>
</feature>